<proteinExistence type="predicted"/>
<accession>A0ABW2AHC6</accession>
<dbReference type="InterPro" id="IPR036388">
    <property type="entry name" value="WH-like_DNA-bd_sf"/>
</dbReference>
<evidence type="ECO:0000313" key="3">
    <source>
        <dbReference type="EMBL" id="MFC6706187.1"/>
    </source>
</evidence>
<dbReference type="RefSeq" id="WP_382402000.1">
    <property type="nucleotide sequence ID" value="NZ_JBHSWH010000001.1"/>
</dbReference>
<keyword evidence="4" id="KW-1185">Reference proteome</keyword>
<dbReference type="EMBL" id="JBHSWH010000001">
    <property type="protein sequence ID" value="MFC6706187.1"/>
    <property type="molecule type" value="Genomic_DNA"/>
</dbReference>
<evidence type="ECO:0000259" key="1">
    <source>
        <dbReference type="Pfam" id="PF03235"/>
    </source>
</evidence>
<evidence type="ECO:0000313" key="4">
    <source>
        <dbReference type="Proteomes" id="UP001596298"/>
    </source>
</evidence>
<gene>
    <name evidence="3" type="ORF">ACFQDH_13195</name>
</gene>
<feature type="domain" description="GmrSD restriction endonucleases C-terminal" evidence="2">
    <location>
        <begin position="418"/>
        <end position="552"/>
    </location>
</feature>
<dbReference type="InterPro" id="IPR011089">
    <property type="entry name" value="GmrSD_C"/>
</dbReference>
<evidence type="ECO:0000259" key="2">
    <source>
        <dbReference type="Pfam" id="PF07510"/>
    </source>
</evidence>
<sequence>MKAVDANLLNLLKKSTQFVVPIYQRVYSWQSEECDRLWSDVLHAGGHDGLGAHFTGSIVYVARGEGTRTSTEPDLIIDGQQRVTTVMLLLAALAARLDELPEGDQEPVEGFSPRKIRGLYLTNEYEEGDRFFKLILSKSDKEALKSIVSGAPLPTTERSRVVANYERLLTSLQDPGVDLVQVCLGLKKLIVVDVSLTRGFDDPQLVFETMNSTGKRLSQADLIRNFVLMDLPPTQQTRLYEDYWFPMEQRFATNEALFDEFVRHYLTLKTGAIPRLDDIYDAFKDYAGREARIGTPRDDVVKDLAKYATWFAAMALGQEDDPVLHGKFNELEQLRASVVYPFMLRVYSDYVKNLIGREEVSSLASIVTSYIVRRAVCQIPTNSHNKTFAGLAASIDSTNYVNSIIARFLLMPTYTRFPTDTEFLESLTEVDIYRFARASYLFRKLENDGRKEPVSTAEYTIEHIMPQNPNLSEAWQKDLGINWKEVQEIHLHRLGNLTLTGYNPEYSDRPFAEKRDMTGGFRDSPLRLNEGLARLHAWSEDEIRARGERLAAKAASIWKRPELQAEVLDCYRERFAERSGFNWSQLHEILSRTSAGTWTSYFHMAEAIGTSPQAVANHVARCTRCTNAYRVMTWDGRIASGFAWTDPSDTRDPHDVLAAEGLTFTDGIADPEQKLDTEDLIALGEE</sequence>
<dbReference type="Pfam" id="PF07510">
    <property type="entry name" value="GmrSD_C"/>
    <property type="match status" value="1"/>
</dbReference>
<organism evidence="3 4">
    <name type="scientific">Flexivirga alba</name>
    <dbReference type="NCBI Taxonomy" id="702742"/>
    <lineage>
        <taxon>Bacteria</taxon>
        <taxon>Bacillati</taxon>
        <taxon>Actinomycetota</taxon>
        <taxon>Actinomycetes</taxon>
        <taxon>Micrococcales</taxon>
        <taxon>Dermacoccaceae</taxon>
        <taxon>Flexivirga</taxon>
    </lineage>
</organism>
<name>A0ABW2AHC6_9MICO</name>
<dbReference type="Pfam" id="PF03235">
    <property type="entry name" value="GmrSD_N"/>
    <property type="match status" value="1"/>
</dbReference>
<dbReference type="Proteomes" id="UP001596298">
    <property type="component" value="Unassembled WGS sequence"/>
</dbReference>
<reference evidence="4" key="1">
    <citation type="journal article" date="2019" name="Int. J. Syst. Evol. Microbiol.">
        <title>The Global Catalogue of Microorganisms (GCM) 10K type strain sequencing project: providing services to taxonomists for standard genome sequencing and annotation.</title>
        <authorList>
            <consortium name="The Broad Institute Genomics Platform"/>
            <consortium name="The Broad Institute Genome Sequencing Center for Infectious Disease"/>
            <person name="Wu L."/>
            <person name="Ma J."/>
        </authorList>
    </citation>
    <scope>NUCLEOTIDE SEQUENCE [LARGE SCALE GENOMIC DNA]</scope>
    <source>
        <strain evidence="4">CCUG 58127</strain>
    </source>
</reference>
<dbReference type="PANTHER" id="PTHR35149">
    <property type="entry name" value="SLL5132 PROTEIN"/>
    <property type="match status" value="1"/>
</dbReference>
<comment type="caution">
    <text evidence="3">The sequence shown here is derived from an EMBL/GenBank/DDBJ whole genome shotgun (WGS) entry which is preliminary data.</text>
</comment>
<protein>
    <submittedName>
        <fullName evidence="3">DUF262 domain-containing protein</fullName>
    </submittedName>
</protein>
<dbReference type="Gene3D" id="1.10.10.10">
    <property type="entry name" value="Winged helix-like DNA-binding domain superfamily/Winged helix DNA-binding domain"/>
    <property type="match status" value="1"/>
</dbReference>
<dbReference type="InterPro" id="IPR004919">
    <property type="entry name" value="GmrSD_N"/>
</dbReference>
<dbReference type="PANTHER" id="PTHR35149:SF2">
    <property type="entry name" value="DUF262 DOMAIN-CONTAINING PROTEIN"/>
    <property type="match status" value="1"/>
</dbReference>
<feature type="domain" description="GmrSD restriction endonucleases N-terminal" evidence="1">
    <location>
        <begin position="9"/>
        <end position="227"/>
    </location>
</feature>